<organism evidence="2 3">
    <name type="scientific">Dimorphilus gyrociliatus</name>
    <dbReference type="NCBI Taxonomy" id="2664684"/>
    <lineage>
        <taxon>Eukaryota</taxon>
        <taxon>Metazoa</taxon>
        <taxon>Spiralia</taxon>
        <taxon>Lophotrochozoa</taxon>
        <taxon>Annelida</taxon>
        <taxon>Polychaeta</taxon>
        <taxon>Polychaeta incertae sedis</taxon>
        <taxon>Dinophilidae</taxon>
        <taxon>Dimorphilus</taxon>
    </lineage>
</organism>
<keyword evidence="3" id="KW-1185">Reference proteome</keyword>
<evidence type="ECO:0000313" key="3">
    <source>
        <dbReference type="Proteomes" id="UP000549394"/>
    </source>
</evidence>
<feature type="chain" id="PRO_5029461109" evidence="1">
    <location>
        <begin position="23"/>
        <end position="237"/>
    </location>
</feature>
<dbReference type="Proteomes" id="UP000549394">
    <property type="component" value="Unassembled WGS sequence"/>
</dbReference>
<proteinExistence type="predicted"/>
<sequence>MKSCTICTVFLLLNLDFFVVHSQQFSVSVEVPAIMLEGFGQYHVNFKQQTGNPTCSFTAKKPDETVVAQATKDLNSMFESHTIQYFTLSSFTEDFILTFSFTCVKLLRQLGDAICSLTQPDSAIAITDYSGSTDLRNDNMEITVTKTGSQESLLMLASCSSGGKTFNTDIPVYFSVGAPSPWASATGDPHFAQNVIDKSSMSTKQICYDVTGQMGDFIYIAGFYHSGIKVFGQLKDD</sequence>
<dbReference type="AlphaFoldDB" id="A0A7I8WDR2"/>
<protein>
    <submittedName>
        <fullName evidence="2">DgyrCDS14487</fullName>
    </submittedName>
</protein>
<accession>A0A7I8WDR2</accession>
<comment type="caution">
    <text evidence="2">The sequence shown here is derived from an EMBL/GenBank/DDBJ whole genome shotgun (WGS) entry which is preliminary data.</text>
</comment>
<feature type="signal peptide" evidence="1">
    <location>
        <begin position="1"/>
        <end position="22"/>
    </location>
</feature>
<dbReference type="EMBL" id="CAJFCJ010000043">
    <property type="protein sequence ID" value="CAD5126339.1"/>
    <property type="molecule type" value="Genomic_DNA"/>
</dbReference>
<reference evidence="2 3" key="1">
    <citation type="submission" date="2020-08" db="EMBL/GenBank/DDBJ databases">
        <authorList>
            <person name="Hejnol A."/>
        </authorList>
    </citation>
    <scope>NUCLEOTIDE SEQUENCE [LARGE SCALE GENOMIC DNA]</scope>
</reference>
<evidence type="ECO:0000256" key="1">
    <source>
        <dbReference type="SAM" id="SignalP"/>
    </source>
</evidence>
<gene>
    <name evidence="2" type="ORF">DGYR_LOCUS13587</name>
</gene>
<evidence type="ECO:0000313" key="2">
    <source>
        <dbReference type="EMBL" id="CAD5126339.1"/>
    </source>
</evidence>
<keyword evidence="1" id="KW-0732">Signal</keyword>
<name>A0A7I8WDR2_9ANNE</name>